<dbReference type="Pfam" id="PF00615">
    <property type="entry name" value="RGS"/>
    <property type="match status" value="1"/>
</dbReference>
<reference evidence="8" key="2">
    <citation type="submission" date="2025-09" db="UniProtKB">
        <authorList>
            <consortium name="Ensembl"/>
        </authorList>
    </citation>
    <scope>IDENTIFICATION</scope>
</reference>
<keyword evidence="3" id="KW-0963">Cytoplasm</keyword>
<dbReference type="Gene3D" id="1.10.196.10">
    <property type="match status" value="1"/>
</dbReference>
<keyword evidence="9" id="KW-1185">Reference proteome</keyword>
<dbReference type="PANTHER" id="PTHR45945:SF2">
    <property type="entry name" value="REGULATOR OF G-PROTEIN SIGNALING 14"/>
    <property type="match status" value="1"/>
</dbReference>
<feature type="compositionally biased region" description="Pro residues" evidence="5">
    <location>
        <begin position="536"/>
        <end position="561"/>
    </location>
</feature>
<proteinExistence type="predicted"/>
<evidence type="ECO:0000313" key="9">
    <source>
        <dbReference type="Proteomes" id="UP000694546"/>
    </source>
</evidence>
<dbReference type="GO" id="GO:0005886">
    <property type="term" value="C:plasma membrane"/>
    <property type="evidence" value="ECO:0007669"/>
    <property type="project" value="TreeGrafter"/>
</dbReference>
<dbReference type="Gene3D" id="1.10.167.10">
    <property type="entry name" value="Regulator of G-protein Signalling 4, domain 2"/>
    <property type="match status" value="1"/>
</dbReference>
<feature type="compositionally biased region" description="Gly residues" evidence="5">
    <location>
        <begin position="602"/>
        <end position="648"/>
    </location>
</feature>
<dbReference type="InterPro" id="IPR003109">
    <property type="entry name" value="GoLoco_motif"/>
</dbReference>
<dbReference type="GO" id="GO:0005096">
    <property type="term" value="F:GTPase activator activity"/>
    <property type="evidence" value="ECO:0007669"/>
    <property type="project" value="UniProtKB-KW"/>
</dbReference>
<keyword evidence="2" id="KW-0343">GTPase activation</keyword>
<feature type="region of interest" description="Disordered" evidence="5">
    <location>
        <begin position="532"/>
        <end position="684"/>
    </location>
</feature>
<dbReference type="SUPFAM" id="SSF48097">
    <property type="entry name" value="Regulator of G-protein signaling, RGS"/>
    <property type="match status" value="1"/>
</dbReference>
<dbReference type="GO" id="GO:0007165">
    <property type="term" value="P:signal transduction"/>
    <property type="evidence" value="ECO:0007669"/>
    <property type="project" value="InterPro"/>
</dbReference>
<feature type="domain" description="RBD" evidence="7">
    <location>
        <begin position="307"/>
        <end position="375"/>
    </location>
</feature>
<evidence type="ECO:0000256" key="5">
    <source>
        <dbReference type="SAM" id="MobiDB-lite"/>
    </source>
</evidence>
<evidence type="ECO:0000256" key="1">
    <source>
        <dbReference type="ARBA" id="ARBA00004496"/>
    </source>
</evidence>
<feature type="compositionally biased region" description="Low complexity" evidence="5">
    <location>
        <begin position="453"/>
        <end position="465"/>
    </location>
</feature>
<evidence type="ECO:0000313" key="8">
    <source>
        <dbReference type="Ensembl" id="ENSGMOP00000006714.2"/>
    </source>
</evidence>
<feature type="region of interest" description="Disordered" evidence="5">
    <location>
        <begin position="226"/>
        <end position="255"/>
    </location>
</feature>
<dbReference type="PANTHER" id="PTHR45945">
    <property type="entry name" value="REGULATOR OF G-PROTEIN SIGNALING LOCO"/>
    <property type="match status" value="1"/>
</dbReference>
<comment type="subcellular location">
    <subcellularLocation>
        <location evidence="1">Cytoplasm</location>
    </subcellularLocation>
</comment>
<dbReference type="SUPFAM" id="SSF54236">
    <property type="entry name" value="Ubiquitin-like"/>
    <property type="match status" value="2"/>
</dbReference>
<dbReference type="InterPro" id="IPR044926">
    <property type="entry name" value="RGS_subdomain_2"/>
</dbReference>
<evidence type="ECO:0000256" key="2">
    <source>
        <dbReference type="ARBA" id="ARBA00022468"/>
    </source>
</evidence>
<accession>A0A8C5F5D4</accession>
<evidence type="ECO:0000259" key="7">
    <source>
        <dbReference type="PROSITE" id="PS50898"/>
    </source>
</evidence>
<dbReference type="GO" id="GO:0005634">
    <property type="term" value="C:nucleus"/>
    <property type="evidence" value="ECO:0007669"/>
    <property type="project" value="TreeGrafter"/>
</dbReference>
<dbReference type="GO" id="GO:0008277">
    <property type="term" value="P:regulation of G protein-coupled receptor signaling pathway"/>
    <property type="evidence" value="ECO:0007669"/>
    <property type="project" value="TreeGrafter"/>
</dbReference>
<name>A0A8C5F5D4_GADMO</name>
<dbReference type="InterPro" id="IPR024066">
    <property type="entry name" value="RGS_subdom1/3"/>
</dbReference>
<dbReference type="InterPro" id="IPR003116">
    <property type="entry name" value="RBD_dom"/>
</dbReference>
<dbReference type="InterPro" id="IPR046995">
    <property type="entry name" value="RGS10/12/14-like"/>
</dbReference>
<dbReference type="InterPro" id="IPR036305">
    <property type="entry name" value="RGS_sf"/>
</dbReference>
<organism evidence="8 9">
    <name type="scientific">Gadus morhua</name>
    <name type="common">Atlantic cod</name>
    <dbReference type="NCBI Taxonomy" id="8049"/>
    <lineage>
        <taxon>Eukaryota</taxon>
        <taxon>Metazoa</taxon>
        <taxon>Chordata</taxon>
        <taxon>Craniata</taxon>
        <taxon>Vertebrata</taxon>
        <taxon>Euteleostomi</taxon>
        <taxon>Actinopterygii</taxon>
        <taxon>Neopterygii</taxon>
        <taxon>Teleostei</taxon>
        <taxon>Neoteleostei</taxon>
        <taxon>Acanthomorphata</taxon>
        <taxon>Zeiogadaria</taxon>
        <taxon>Gadariae</taxon>
        <taxon>Gadiformes</taxon>
        <taxon>Gadoidei</taxon>
        <taxon>Gadidae</taxon>
        <taxon>Gadus</taxon>
    </lineage>
</organism>
<dbReference type="Proteomes" id="UP000694546">
    <property type="component" value="Chromosome 10"/>
</dbReference>
<dbReference type="SMART" id="SM00315">
    <property type="entry name" value="RGS"/>
    <property type="match status" value="1"/>
</dbReference>
<feature type="domain" description="RGS" evidence="6">
    <location>
        <begin position="86"/>
        <end position="199"/>
    </location>
</feature>
<dbReference type="AlphaFoldDB" id="A0A8C5F5D4"/>
<dbReference type="SMART" id="SM00390">
    <property type="entry name" value="GoLoco"/>
    <property type="match status" value="1"/>
</dbReference>
<feature type="compositionally biased region" description="Gly residues" evidence="5">
    <location>
        <begin position="656"/>
        <end position="684"/>
    </location>
</feature>
<dbReference type="Gene3D" id="3.10.20.90">
    <property type="entry name" value="Phosphatidylinositol 3-kinase Catalytic Subunit, Chain A, domain 1"/>
    <property type="match status" value="2"/>
</dbReference>
<dbReference type="SMART" id="SM00455">
    <property type="entry name" value="RBD"/>
    <property type="match status" value="2"/>
</dbReference>
<dbReference type="Pfam" id="PF02196">
    <property type="entry name" value="RBD"/>
    <property type="match status" value="1"/>
</dbReference>
<sequence>MVAFVGIFRTFSRIAKETVKTSRFRLIGKQCNYSRVEVGAGVKGQAVSDGELNMSTRGCAGSSSSLPGIQISPASQANSVLSWAVSFEKLLEDPTGVRYFTDFLNSEVSAENIMFWQACEEFQKIPATSSAKLKASACSIYQTYLACSAPFAVNITDTAKNQTQDLESPTPDMFDKAQSQIFKLMKMDSYRRFVRSPLYQSCSLASVEGRPLPSHPAVHMGSWEDVAAHSPSSSNGKMDQSNSSPGKQRRKRGSWGAADMLSAAGGHMSVKSTSSMELGSLYRRAEDGGLSPGSPGAPGGRRLGEGGYCCVFLPDGSASLAPTRAGLSLRDMLAGLCEKRGFPLKDVIIYLRDKPLSMDQDCSVLRDQQVTLELRVMLTLEVVSTGKTTVYMVKSSRTLQDTLSVVLQKNPLKLQDTLVTMSGSSQALDMATCVYQLANKTLQLHSIKDKDSSPGSRGSTGTTATKQGSTASPDGNGARASGQPDRTQPRPSKICDIEEMLELLARAQCCRVDDQRGPLTREHLELPAFLLLPAQPGDPPAPDAPTSSPPASSPPTPPPAAPHVTGGPGGGAEGGAPAPPEPEPKSLKETSIGCPQPPRGPGRAGGGGPVVPGGQGTRGGRGGGRGSRGPVVPGGQGTRGGRGGGGGVPWSRGPVDPGGQGTRGGRGGGGPVVPGGQGTRGGRGPGVFLGPLCVIFGPSMCEGQRPGGFGHPQRKALVPFFIFLWIFPDCFPGRTVGQHGGVPREKKTLFETNELLFASMLRAML</sequence>
<keyword evidence="4" id="KW-0677">Repeat</keyword>
<feature type="compositionally biased region" description="Polar residues" evidence="5">
    <location>
        <begin position="230"/>
        <end position="246"/>
    </location>
</feature>
<dbReference type="PROSITE" id="PS50898">
    <property type="entry name" value="RBD"/>
    <property type="match status" value="1"/>
</dbReference>
<dbReference type="GeneTree" id="ENSGT00940000166254"/>
<dbReference type="InterPro" id="IPR029071">
    <property type="entry name" value="Ubiquitin-like_domsf"/>
</dbReference>
<dbReference type="InterPro" id="IPR016137">
    <property type="entry name" value="RGS"/>
</dbReference>
<dbReference type="PROSITE" id="PS50877">
    <property type="entry name" value="GOLOCO"/>
    <property type="match status" value="1"/>
</dbReference>
<dbReference type="PRINTS" id="PR01301">
    <property type="entry name" value="RGSPROTEIN"/>
</dbReference>
<dbReference type="GO" id="GO:0007051">
    <property type="term" value="P:spindle organization"/>
    <property type="evidence" value="ECO:0007669"/>
    <property type="project" value="TreeGrafter"/>
</dbReference>
<dbReference type="GO" id="GO:0051301">
    <property type="term" value="P:cell division"/>
    <property type="evidence" value="ECO:0007669"/>
    <property type="project" value="TreeGrafter"/>
</dbReference>
<dbReference type="PROSITE" id="PS50132">
    <property type="entry name" value="RGS"/>
    <property type="match status" value="1"/>
</dbReference>
<feature type="region of interest" description="Disordered" evidence="5">
    <location>
        <begin position="446"/>
        <end position="492"/>
    </location>
</feature>
<evidence type="ECO:0000259" key="6">
    <source>
        <dbReference type="PROSITE" id="PS50132"/>
    </source>
</evidence>
<dbReference type="Ensembl" id="ENSGMOT00000006908.2">
    <property type="protein sequence ID" value="ENSGMOP00000006714.2"/>
    <property type="gene ID" value="ENSGMOG00000006319.2"/>
</dbReference>
<protein>
    <submittedName>
        <fullName evidence="8">Regulator of G protein signaling 14a</fullName>
    </submittedName>
</protein>
<reference evidence="8" key="1">
    <citation type="submission" date="2025-08" db="UniProtKB">
        <authorList>
            <consortium name="Ensembl"/>
        </authorList>
    </citation>
    <scope>IDENTIFICATION</scope>
</reference>
<evidence type="ECO:0000256" key="4">
    <source>
        <dbReference type="ARBA" id="ARBA00022737"/>
    </source>
</evidence>
<evidence type="ECO:0000256" key="3">
    <source>
        <dbReference type="ARBA" id="ARBA00022490"/>
    </source>
</evidence>
<dbReference type="GO" id="GO:0005737">
    <property type="term" value="C:cytoplasm"/>
    <property type="evidence" value="ECO:0007669"/>
    <property type="project" value="UniProtKB-SubCell"/>
</dbReference>